<dbReference type="InterPro" id="IPR007554">
    <property type="entry name" value="Glycerophosphate_synth"/>
</dbReference>
<proteinExistence type="predicted"/>
<dbReference type="InterPro" id="IPR041038">
    <property type="entry name" value="TarS_C1"/>
</dbReference>
<dbReference type="eggNOG" id="COG1887">
    <property type="taxonomic scope" value="Bacteria"/>
</dbReference>
<organism evidence="2 3">
    <name type="scientific">Carnobacterium divergens DSM 20623</name>
    <dbReference type="NCBI Taxonomy" id="1449336"/>
    <lineage>
        <taxon>Bacteria</taxon>
        <taxon>Bacillati</taxon>
        <taxon>Bacillota</taxon>
        <taxon>Bacilli</taxon>
        <taxon>Lactobacillales</taxon>
        <taxon>Carnobacteriaceae</taxon>
        <taxon>Carnobacterium</taxon>
    </lineage>
</organism>
<dbReference type="GO" id="GO:0016020">
    <property type="term" value="C:membrane"/>
    <property type="evidence" value="ECO:0007669"/>
    <property type="project" value="InterPro"/>
</dbReference>
<gene>
    <name evidence="2" type="ORF">IV74_GL001051</name>
</gene>
<dbReference type="PANTHER" id="PTHR37316:SF3">
    <property type="entry name" value="TEICHOIC ACID GLYCEROL-PHOSPHATE TRANSFERASE"/>
    <property type="match status" value="1"/>
</dbReference>
<dbReference type="Gene3D" id="3.40.50.11820">
    <property type="match status" value="1"/>
</dbReference>
<dbReference type="InterPro" id="IPR043149">
    <property type="entry name" value="TagF_N"/>
</dbReference>
<dbReference type="GeneID" id="89589558"/>
<evidence type="ECO:0000313" key="3">
    <source>
        <dbReference type="Proteomes" id="UP000051658"/>
    </source>
</evidence>
<dbReference type="GO" id="GO:0047355">
    <property type="term" value="F:CDP-glycerol glycerophosphotransferase activity"/>
    <property type="evidence" value="ECO:0007669"/>
    <property type="project" value="InterPro"/>
</dbReference>
<dbReference type="RefSeq" id="WP_034568484.1">
    <property type="nucleotide sequence ID" value="NZ_JQBS01000001.1"/>
</dbReference>
<dbReference type="AlphaFoldDB" id="A0A0R2I7H5"/>
<protein>
    <submittedName>
        <fullName evidence="2">CDP-glycerolpolyglycerol phosphate glycero-phosphotransferase</fullName>
    </submittedName>
</protein>
<comment type="caution">
    <text evidence="2">The sequence shown here is derived from an EMBL/GenBank/DDBJ whole genome shotgun (WGS) entry which is preliminary data.</text>
</comment>
<name>A0A0R2I7H5_CARDV</name>
<sequence>MSLRTSIRDSHLLLKKKANEPSLTHPTFSISKQEEDIVTSVSLSKEHPVYFKEFFILHRETGKRYTFETIVSQTDTFSFRFNLIAFIHQVLSTGERAHFEFYFEISYFIGGEWIEKQEPLSLDLFDYFDSYGITQFKDREDYIYPYISRKTNGFCFTVNIPVRSIRYIQDSHITQIKTKKNKIAISGEIVSKAIAINRIDTVMVGRKSGLTHVIHSNHMLEELEAGTHLYRYGYDLLIDVEDFAMELLLNDLADEEFDLYFDVYLNGLFDPTVVRVANPEKMHSQKIYKHTYFSYGNTTFAFSPKFSTQYQGLSICSTRFEKEVFDYFKELLWTFWFIRPFYLRRKIWIVGEKPTQASSNGFDFYRYLRQQHPEKEVYYVIDPASDAYQKLQPFGEDHLLKYKSKEYIWHLLMSETLLTAFAPYDIYPTRTKPLLNFVRAKKVYLQNGIVGLQDETKTLGRGSLQFETDLFLVSSKNEKRLVQDVLGYTDKEVAITGLSRYDRLFDNKETPEMKQQLLFYPIDHETGLHFQTEFIDVLAKNYLALIASTDMQEFLARHKLEFVIALPHAFETYVTEFEALNCTVRLQRMDDPMTLIKESKLMITDYASEAFDFSFLTKPVVFYQFENNFYQQKDSLQLQQAYQNELPGEVTVNADDLICILERIASDNFKMSKGNQQKANLLIEHKDTASNERIFEAVTHLKKGMPFL</sequence>
<dbReference type="Proteomes" id="UP000051658">
    <property type="component" value="Unassembled WGS sequence"/>
</dbReference>
<evidence type="ECO:0000313" key="2">
    <source>
        <dbReference type="EMBL" id="KRN57796.1"/>
    </source>
</evidence>
<dbReference type="PATRIC" id="fig|1449336.4.peg.1076"/>
<keyword evidence="2" id="KW-0808">Transferase</keyword>
<dbReference type="Pfam" id="PF04464">
    <property type="entry name" value="Glyphos_transf"/>
    <property type="match status" value="1"/>
</dbReference>
<dbReference type="Pfam" id="PF18674">
    <property type="entry name" value="TarS_C1"/>
    <property type="match status" value="1"/>
</dbReference>
<dbReference type="EMBL" id="JQBS01000001">
    <property type="protein sequence ID" value="KRN57796.1"/>
    <property type="molecule type" value="Genomic_DNA"/>
</dbReference>
<evidence type="ECO:0000259" key="1">
    <source>
        <dbReference type="Pfam" id="PF18674"/>
    </source>
</evidence>
<accession>A0A0R2I7H5</accession>
<reference evidence="2 3" key="1">
    <citation type="journal article" date="2015" name="Genome Announc.">
        <title>Expanding the biotechnology potential of lactobacilli through comparative genomics of 213 strains and associated genera.</title>
        <authorList>
            <person name="Sun Z."/>
            <person name="Harris H.M."/>
            <person name="McCann A."/>
            <person name="Guo C."/>
            <person name="Argimon S."/>
            <person name="Zhang W."/>
            <person name="Yang X."/>
            <person name="Jeffery I.B."/>
            <person name="Cooney J.C."/>
            <person name="Kagawa T.F."/>
            <person name="Liu W."/>
            <person name="Song Y."/>
            <person name="Salvetti E."/>
            <person name="Wrobel A."/>
            <person name="Rasinkangas P."/>
            <person name="Parkhill J."/>
            <person name="Rea M.C."/>
            <person name="O'Sullivan O."/>
            <person name="Ritari J."/>
            <person name="Douillard F.P."/>
            <person name="Paul Ross R."/>
            <person name="Yang R."/>
            <person name="Briner A.E."/>
            <person name="Felis G.E."/>
            <person name="de Vos W.M."/>
            <person name="Barrangou R."/>
            <person name="Klaenhammer T.R."/>
            <person name="Caufield P.W."/>
            <person name="Cui Y."/>
            <person name="Zhang H."/>
            <person name="O'Toole P.W."/>
        </authorList>
    </citation>
    <scope>NUCLEOTIDE SEQUENCE [LARGE SCALE GENOMIC DNA]</scope>
    <source>
        <strain evidence="2 3">DSM 20623</strain>
    </source>
</reference>
<dbReference type="SUPFAM" id="SSF53756">
    <property type="entry name" value="UDP-Glycosyltransferase/glycogen phosphorylase"/>
    <property type="match status" value="1"/>
</dbReference>
<keyword evidence="3" id="KW-1185">Reference proteome</keyword>
<dbReference type="InterPro" id="IPR051612">
    <property type="entry name" value="Teichoic_Acid_Biosynth"/>
</dbReference>
<feature type="domain" description="TarS C-terminal" evidence="1">
    <location>
        <begin position="171"/>
        <end position="315"/>
    </location>
</feature>
<dbReference type="PANTHER" id="PTHR37316">
    <property type="entry name" value="TEICHOIC ACID GLYCEROL-PHOSPHATE PRIMASE"/>
    <property type="match status" value="1"/>
</dbReference>